<dbReference type="Proteomes" id="UP000663131">
    <property type="component" value="Chromosome 9"/>
</dbReference>
<accession>A0A871RMZ0</accession>
<organism evidence="1 2">
    <name type="scientific">Dekkera bruxellensis</name>
    <name type="common">Brettanomyces custersii</name>
    <dbReference type="NCBI Taxonomy" id="5007"/>
    <lineage>
        <taxon>Eukaryota</taxon>
        <taxon>Fungi</taxon>
        <taxon>Dikarya</taxon>
        <taxon>Ascomycota</taxon>
        <taxon>Saccharomycotina</taxon>
        <taxon>Pichiomycetes</taxon>
        <taxon>Pichiales</taxon>
        <taxon>Pichiaceae</taxon>
        <taxon>Brettanomyces</taxon>
    </lineage>
</organism>
<sequence>MPTYKKKRIRPDSGLQFKGHKFIKLENTNSLTEMFMNEKKGISETKNNDLTKISSKEDFLSKPINLKPKRVHASKTPSKFEEESINIISTGVPLSDVFSTPKSRTTNLTKASSPSTVIQSSLIKTPIKPRPSNHVLCFEEETFSEKSERSSLLSVGYSSPCEDKLSRISGESDQRNAFLCQQTPKVYALNAELTIKMLQKALAEYQDMERIASLAKFRLIDKIQKTHKMLNSTNHTPYDRKQISEYCANLLRQINYK</sequence>
<name>A0A871RMZ0_DEKBR</name>
<dbReference type="AlphaFoldDB" id="A0A871RMZ0"/>
<protein>
    <submittedName>
        <fullName evidence="1">Uncharacterized protein</fullName>
    </submittedName>
</protein>
<dbReference type="RefSeq" id="XP_041139623.1">
    <property type="nucleotide sequence ID" value="XM_041281832.1"/>
</dbReference>
<evidence type="ECO:0000313" key="2">
    <source>
        <dbReference type="Proteomes" id="UP000663131"/>
    </source>
</evidence>
<gene>
    <name evidence="1" type="ORF">BRETT_003321</name>
</gene>
<dbReference type="KEGG" id="bbrx:BRETT_003321"/>
<dbReference type="EMBL" id="CP063137">
    <property type="protein sequence ID" value="QOU23130.1"/>
    <property type="molecule type" value="Genomic_DNA"/>
</dbReference>
<proteinExistence type="predicted"/>
<dbReference type="GeneID" id="64575245"/>
<reference evidence="1" key="1">
    <citation type="submission" date="2020-10" db="EMBL/GenBank/DDBJ databases">
        <authorList>
            <person name="Palmer J.M."/>
        </authorList>
    </citation>
    <scope>NUCLEOTIDE SEQUENCE</scope>
    <source>
        <strain evidence="1">UCD 2041</strain>
    </source>
</reference>
<reference evidence="1" key="2">
    <citation type="journal article" name="BMC Genomics">
        <title>New genome assemblies reveal patterns of domestication and adaptation across Brettanomyces (Dekkera) species.</title>
        <authorList>
            <person name="Roach M.J."/>
            <person name="Borneman A.R."/>
        </authorList>
    </citation>
    <scope>NUCLEOTIDE SEQUENCE</scope>
    <source>
        <strain evidence="1">UCD 2041</strain>
    </source>
</reference>
<evidence type="ECO:0000313" key="1">
    <source>
        <dbReference type="EMBL" id="QOU23130.1"/>
    </source>
</evidence>